<dbReference type="EMBL" id="FQYL01000001">
    <property type="protein sequence ID" value="SHI31834.1"/>
    <property type="molecule type" value="Genomic_DNA"/>
</dbReference>
<gene>
    <name evidence="6" type="ORF">SAMN05216246_101213</name>
</gene>
<keyword evidence="3" id="KW-0238">DNA-binding</keyword>
<evidence type="ECO:0000256" key="2">
    <source>
        <dbReference type="ARBA" id="ARBA00023015"/>
    </source>
</evidence>
<dbReference type="Pfam" id="PF13377">
    <property type="entry name" value="Peripla_BP_3"/>
    <property type="match status" value="1"/>
</dbReference>
<evidence type="ECO:0000259" key="5">
    <source>
        <dbReference type="PROSITE" id="PS50932"/>
    </source>
</evidence>
<dbReference type="CDD" id="cd01392">
    <property type="entry name" value="HTH_LacI"/>
    <property type="match status" value="1"/>
</dbReference>
<name>A0ABY1HYL6_9ACTO</name>
<dbReference type="Pfam" id="PF00356">
    <property type="entry name" value="LacI"/>
    <property type="match status" value="1"/>
</dbReference>
<keyword evidence="4" id="KW-0804">Transcription</keyword>
<protein>
    <submittedName>
        <fullName evidence="6">Transcriptional regulator, LacI family</fullName>
    </submittedName>
</protein>
<sequence length="343" mass="35913">MRSQGARARGRAGLKDVARAAGVSVATVSYVLSGKRAVAEPTRQRVLAAVEELGYRRNLSAAALRDGHSSALALITPDVTNPFYTEILVGAEEMAARIGFSLWLRNAQLDADRERRYLADALASDCAAVLLAPFTPDALAALDEDGGPHPPLVLIDEPVAGRSVMSVSVDNRAGGRLVAEHFAAIGRKRAAVLGAPEGMPTSVSRIESFVQRAAELGLSVPAIGTAHRRTGDAVDQALGMLDADPAIDCFFAGDDLLAVHLLRALARRGLRVPEDVAVCGFDDIPWASLVTPALTSVAQPARELGRRAVAAVPGLLEGEEPGDVVLPVELIARSSTMGGRPSS</sequence>
<dbReference type="PROSITE" id="PS00356">
    <property type="entry name" value="HTH_LACI_1"/>
    <property type="match status" value="1"/>
</dbReference>
<dbReference type="PROSITE" id="PS50932">
    <property type="entry name" value="HTH_LACI_2"/>
    <property type="match status" value="1"/>
</dbReference>
<dbReference type="SUPFAM" id="SSF47413">
    <property type="entry name" value="lambda repressor-like DNA-binding domains"/>
    <property type="match status" value="1"/>
</dbReference>
<dbReference type="Gene3D" id="3.40.50.2300">
    <property type="match status" value="2"/>
</dbReference>
<evidence type="ECO:0000256" key="4">
    <source>
        <dbReference type="ARBA" id="ARBA00023163"/>
    </source>
</evidence>
<reference evidence="6 7" key="1">
    <citation type="submission" date="2016-11" db="EMBL/GenBank/DDBJ databases">
        <authorList>
            <person name="Varghese N."/>
            <person name="Submissions S."/>
        </authorList>
    </citation>
    <scope>NUCLEOTIDE SEQUENCE [LARGE SCALE GENOMIC DNA]</scope>
    <source>
        <strain evidence="6 7">PA</strain>
    </source>
</reference>
<dbReference type="PANTHER" id="PTHR30146:SF148">
    <property type="entry name" value="HTH-TYPE TRANSCRIPTIONAL REPRESSOR PURR-RELATED"/>
    <property type="match status" value="1"/>
</dbReference>
<dbReference type="PANTHER" id="PTHR30146">
    <property type="entry name" value="LACI-RELATED TRANSCRIPTIONAL REPRESSOR"/>
    <property type="match status" value="1"/>
</dbReference>
<dbReference type="Gene3D" id="1.10.260.40">
    <property type="entry name" value="lambda repressor-like DNA-binding domains"/>
    <property type="match status" value="1"/>
</dbReference>
<evidence type="ECO:0000256" key="1">
    <source>
        <dbReference type="ARBA" id="ARBA00022491"/>
    </source>
</evidence>
<evidence type="ECO:0000313" key="6">
    <source>
        <dbReference type="EMBL" id="SHI31834.1"/>
    </source>
</evidence>
<dbReference type="CDD" id="cd06267">
    <property type="entry name" value="PBP1_LacI_sugar_binding-like"/>
    <property type="match status" value="1"/>
</dbReference>
<feature type="domain" description="HTH lacI-type" evidence="5">
    <location>
        <begin position="12"/>
        <end position="66"/>
    </location>
</feature>
<dbReference type="InterPro" id="IPR046335">
    <property type="entry name" value="LacI/GalR-like_sensor"/>
</dbReference>
<accession>A0ABY1HYL6</accession>
<keyword evidence="7" id="KW-1185">Reference proteome</keyword>
<proteinExistence type="predicted"/>
<keyword evidence="2" id="KW-0805">Transcription regulation</keyword>
<dbReference type="RefSeq" id="WP_073451160.1">
    <property type="nucleotide sequence ID" value="NZ_FQYL01000001.1"/>
</dbReference>
<keyword evidence="1" id="KW-0678">Repressor</keyword>
<dbReference type="SUPFAM" id="SSF53822">
    <property type="entry name" value="Periplasmic binding protein-like I"/>
    <property type="match status" value="1"/>
</dbReference>
<dbReference type="InterPro" id="IPR000843">
    <property type="entry name" value="HTH_LacI"/>
</dbReference>
<dbReference type="Proteomes" id="UP000184390">
    <property type="component" value="Unassembled WGS sequence"/>
</dbReference>
<evidence type="ECO:0000313" key="7">
    <source>
        <dbReference type="Proteomes" id="UP000184390"/>
    </source>
</evidence>
<dbReference type="InterPro" id="IPR028082">
    <property type="entry name" value="Peripla_BP_I"/>
</dbReference>
<organism evidence="6 7">
    <name type="scientific">Actinomyces denticolens</name>
    <dbReference type="NCBI Taxonomy" id="52767"/>
    <lineage>
        <taxon>Bacteria</taxon>
        <taxon>Bacillati</taxon>
        <taxon>Actinomycetota</taxon>
        <taxon>Actinomycetes</taxon>
        <taxon>Actinomycetales</taxon>
        <taxon>Actinomycetaceae</taxon>
        <taxon>Actinomyces</taxon>
    </lineage>
</organism>
<dbReference type="SMART" id="SM00354">
    <property type="entry name" value="HTH_LACI"/>
    <property type="match status" value="1"/>
</dbReference>
<comment type="caution">
    <text evidence="6">The sequence shown here is derived from an EMBL/GenBank/DDBJ whole genome shotgun (WGS) entry which is preliminary data.</text>
</comment>
<evidence type="ECO:0000256" key="3">
    <source>
        <dbReference type="ARBA" id="ARBA00023125"/>
    </source>
</evidence>
<dbReference type="InterPro" id="IPR010982">
    <property type="entry name" value="Lambda_DNA-bd_dom_sf"/>
</dbReference>